<dbReference type="EMBL" id="BAABAZ010000003">
    <property type="protein sequence ID" value="GAA4282708.1"/>
    <property type="molecule type" value="Genomic_DNA"/>
</dbReference>
<comment type="catalytic activity">
    <reaction evidence="2">
        <text>4-amino-5-aminomethyl-2-methylpyrimidine + H2O = 4-amino-5-hydroxymethyl-2-methylpyrimidine + NH4(+)</text>
        <dbReference type="Rhea" id="RHEA:31799"/>
        <dbReference type="ChEBI" id="CHEBI:15377"/>
        <dbReference type="ChEBI" id="CHEBI:16892"/>
        <dbReference type="ChEBI" id="CHEBI:28938"/>
        <dbReference type="ChEBI" id="CHEBI:63416"/>
        <dbReference type="EC" id="3.5.99.2"/>
    </reaction>
</comment>
<dbReference type="PANTHER" id="PTHR43198:SF2">
    <property type="entry name" value="SI:CH1073-67J19.1-RELATED"/>
    <property type="match status" value="1"/>
</dbReference>
<dbReference type="PANTHER" id="PTHR43198">
    <property type="entry name" value="BIFUNCTIONAL TH2 PROTEIN"/>
    <property type="match status" value="1"/>
</dbReference>
<comment type="function">
    <text evidence="2">Catalyzes an amino-pyrimidine hydrolysis reaction at the C5' of the pyrimidine moiety of thiamine compounds, a reaction that is part of a thiamine salvage pathway.</text>
</comment>
<evidence type="ECO:0000313" key="5">
    <source>
        <dbReference type="Proteomes" id="UP001501586"/>
    </source>
</evidence>
<comment type="similarity">
    <text evidence="2">Belongs to the TenA family.</text>
</comment>
<evidence type="ECO:0000256" key="2">
    <source>
        <dbReference type="RuleBase" id="RU363093"/>
    </source>
</evidence>
<dbReference type="InterPro" id="IPR027574">
    <property type="entry name" value="Thiaminase_II"/>
</dbReference>
<organism evidence="4 5">
    <name type="scientific">Brevibacterium daeguense</name>
    <dbReference type="NCBI Taxonomy" id="909936"/>
    <lineage>
        <taxon>Bacteria</taxon>
        <taxon>Bacillati</taxon>
        <taxon>Actinomycetota</taxon>
        <taxon>Actinomycetes</taxon>
        <taxon>Micrococcales</taxon>
        <taxon>Brevibacteriaceae</taxon>
        <taxon>Brevibacterium</taxon>
    </lineage>
</organism>
<dbReference type="InterPro" id="IPR050967">
    <property type="entry name" value="Thiamine_Salvage_TenA"/>
</dbReference>
<gene>
    <name evidence="4" type="primary">tenA</name>
    <name evidence="4" type="ORF">GCM10022261_02390</name>
</gene>
<reference evidence="5" key="1">
    <citation type="journal article" date="2019" name="Int. J. Syst. Evol. Microbiol.">
        <title>The Global Catalogue of Microorganisms (GCM) 10K type strain sequencing project: providing services to taxonomists for standard genome sequencing and annotation.</title>
        <authorList>
            <consortium name="The Broad Institute Genomics Platform"/>
            <consortium name="The Broad Institute Genome Sequencing Center for Infectious Disease"/>
            <person name="Wu L."/>
            <person name="Ma J."/>
        </authorList>
    </citation>
    <scope>NUCLEOTIDE SEQUENCE [LARGE SCALE GENOMIC DNA]</scope>
    <source>
        <strain evidence="5">JCM 17458</strain>
    </source>
</reference>
<dbReference type="NCBIfam" id="TIGR04306">
    <property type="entry name" value="salvage_TenA"/>
    <property type="match status" value="1"/>
</dbReference>
<comment type="catalytic activity">
    <reaction evidence="2">
        <text>thiamine + H2O = 5-(2-hydroxyethyl)-4-methylthiazole + 4-amino-5-hydroxymethyl-2-methylpyrimidine + H(+)</text>
        <dbReference type="Rhea" id="RHEA:17509"/>
        <dbReference type="ChEBI" id="CHEBI:15377"/>
        <dbReference type="ChEBI" id="CHEBI:15378"/>
        <dbReference type="ChEBI" id="CHEBI:16892"/>
        <dbReference type="ChEBI" id="CHEBI:17957"/>
        <dbReference type="ChEBI" id="CHEBI:18385"/>
        <dbReference type="EC" id="3.5.99.2"/>
    </reaction>
</comment>
<dbReference type="InterPro" id="IPR004305">
    <property type="entry name" value="Thiaminase-2/PQQC"/>
</dbReference>
<dbReference type="SUPFAM" id="SSF48613">
    <property type="entry name" value="Heme oxygenase-like"/>
    <property type="match status" value="1"/>
</dbReference>
<evidence type="ECO:0000256" key="1">
    <source>
        <dbReference type="ARBA" id="ARBA00004948"/>
    </source>
</evidence>
<comment type="caution">
    <text evidence="4">The sequence shown here is derived from an EMBL/GenBank/DDBJ whole genome shotgun (WGS) entry which is preliminary data.</text>
</comment>
<dbReference type="RefSeq" id="WP_236865219.1">
    <property type="nucleotide sequence ID" value="NZ_BAABAZ010000003.1"/>
</dbReference>
<keyword evidence="5" id="KW-1185">Reference proteome</keyword>
<protein>
    <recommendedName>
        <fullName evidence="2">Aminopyrimidine aminohydrolase</fullName>
        <ecNumber evidence="2">3.5.99.2</ecNumber>
    </recommendedName>
</protein>
<dbReference type="InterPro" id="IPR016084">
    <property type="entry name" value="Haem_Oase-like_multi-hlx"/>
</dbReference>
<dbReference type="Gene3D" id="1.20.910.10">
    <property type="entry name" value="Heme oxygenase-like"/>
    <property type="match status" value="1"/>
</dbReference>
<dbReference type="CDD" id="cd19360">
    <property type="entry name" value="TenA_C_SaTenA-like"/>
    <property type="match status" value="1"/>
</dbReference>
<evidence type="ECO:0000259" key="3">
    <source>
        <dbReference type="Pfam" id="PF03070"/>
    </source>
</evidence>
<keyword evidence="2" id="KW-0378">Hydrolase</keyword>
<feature type="domain" description="Thiaminase-2/PQQC" evidence="3">
    <location>
        <begin position="11"/>
        <end position="216"/>
    </location>
</feature>
<dbReference type="EC" id="3.5.99.2" evidence="2"/>
<keyword evidence="2" id="KW-0784">Thiamine biosynthesis</keyword>
<comment type="pathway">
    <text evidence="1 2">Cofactor biosynthesis; thiamine diphosphate biosynthesis.</text>
</comment>
<sequence length="230" mass="26497">MSSFAQQLRSRHDDLFEAFYAHPFLRSLADGTAGRESVLHYVGQDNQYLTAYMRCYGAGIAMSPDREWVTWFRDSINFLLEDEVHPHHVMCEAFGVDYEDAQVDRLQPPAQAYIDHMMRAAGDTLGVLIAALLPCPWTYIWAAQRQEAEAPVADDNPFRGWWEFYAGDSSTAMLDDYIARFDALAEQASPAERERMARAFEDSCHHEIRFWQMAWTQETWESQLASRLPA</sequence>
<proteinExistence type="inferred from homology"/>
<dbReference type="Proteomes" id="UP001501586">
    <property type="component" value="Unassembled WGS sequence"/>
</dbReference>
<accession>A0ABP8EFF5</accession>
<dbReference type="Pfam" id="PF03070">
    <property type="entry name" value="TENA_THI-4"/>
    <property type="match status" value="1"/>
</dbReference>
<name>A0ABP8EFF5_9MICO</name>
<evidence type="ECO:0000313" key="4">
    <source>
        <dbReference type="EMBL" id="GAA4282708.1"/>
    </source>
</evidence>